<comment type="similarity">
    <text evidence="1">Belongs to the UPF0047 family.</text>
</comment>
<accession>A0A5A5T664</accession>
<feature type="transmembrane region" description="Helical" evidence="2">
    <location>
        <begin position="12"/>
        <end position="33"/>
    </location>
</feature>
<evidence type="ECO:0000256" key="2">
    <source>
        <dbReference type="SAM" id="Phobius"/>
    </source>
</evidence>
<evidence type="ECO:0000256" key="1">
    <source>
        <dbReference type="ARBA" id="ARBA00005534"/>
    </source>
</evidence>
<proteinExistence type="inferred from homology"/>
<dbReference type="PANTHER" id="PTHR30615">
    <property type="entry name" value="UNCHARACTERIZED PROTEIN YJBQ-RELATED"/>
    <property type="match status" value="1"/>
</dbReference>
<evidence type="ECO:0008006" key="5">
    <source>
        <dbReference type="Google" id="ProtNLM"/>
    </source>
</evidence>
<evidence type="ECO:0000313" key="3">
    <source>
        <dbReference type="EMBL" id="GCF06941.1"/>
    </source>
</evidence>
<keyword evidence="4" id="KW-1185">Reference proteome</keyword>
<dbReference type="InterPro" id="IPR035917">
    <property type="entry name" value="YjbQ-like_sf"/>
</dbReference>
<sequence>MNVASSLAVGWILYATIWLKLLAVYCTCLFIEVEDYIEAPMKTLQIRTQKKDEIVDITDTVEAYMQRVKDESGICMLFVAHTTCAITTADLDPGTDLDFLDALRNILPDLNYRHPHDPEHTPDHILSSIIGPSLVIPYTNRRLLLGIWQRIVLVELDGPRQRSVQISCF</sequence>
<dbReference type="PANTHER" id="PTHR30615:SF8">
    <property type="entry name" value="UPF0047 PROTEIN C4A8.02C"/>
    <property type="match status" value="1"/>
</dbReference>
<dbReference type="Pfam" id="PF01894">
    <property type="entry name" value="YjbQ"/>
    <property type="match status" value="1"/>
</dbReference>
<protein>
    <recommendedName>
        <fullName evidence="5">Secondary thiamine-phosphate synthase enzyme</fullName>
    </recommendedName>
</protein>
<keyword evidence="2" id="KW-0472">Membrane</keyword>
<dbReference type="Gene3D" id="2.60.120.460">
    <property type="entry name" value="YjbQ-like"/>
    <property type="match status" value="1"/>
</dbReference>
<comment type="caution">
    <text evidence="3">The sequence shown here is derived from an EMBL/GenBank/DDBJ whole genome shotgun (WGS) entry which is preliminary data.</text>
</comment>
<dbReference type="SUPFAM" id="SSF111038">
    <property type="entry name" value="YjbQ-like"/>
    <property type="match status" value="1"/>
</dbReference>
<reference evidence="3 4" key="1">
    <citation type="submission" date="2019-01" db="EMBL/GenBank/DDBJ databases">
        <title>Draft genome sequence of Dictyobacter sp. Uno17.</title>
        <authorList>
            <person name="Wang C.M."/>
            <person name="Zheng Y."/>
            <person name="Sakai Y."/>
            <person name="Abe K."/>
            <person name="Yokota A."/>
            <person name="Yabe S."/>
        </authorList>
    </citation>
    <scope>NUCLEOTIDE SEQUENCE [LARGE SCALE GENOMIC DNA]</scope>
    <source>
        <strain evidence="3 4">Uno17</strain>
    </source>
</reference>
<dbReference type="Proteomes" id="UP000322530">
    <property type="component" value="Unassembled WGS sequence"/>
</dbReference>
<keyword evidence="2" id="KW-0812">Transmembrane</keyword>
<organism evidence="3 4">
    <name type="scientific">Dictyobacter arantiisoli</name>
    <dbReference type="NCBI Taxonomy" id="2014874"/>
    <lineage>
        <taxon>Bacteria</taxon>
        <taxon>Bacillati</taxon>
        <taxon>Chloroflexota</taxon>
        <taxon>Ktedonobacteria</taxon>
        <taxon>Ktedonobacterales</taxon>
        <taxon>Dictyobacteraceae</taxon>
        <taxon>Dictyobacter</taxon>
    </lineage>
</organism>
<dbReference type="AlphaFoldDB" id="A0A5A5T664"/>
<evidence type="ECO:0000313" key="4">
    <source>
        <dbReference type="Proteomes" id="UP000322530"/>
    </source>
</evidence>
<dbReference type="EMBL" id="BIXY01000004">
    <property type="protein sequence ID" value="GCF06941.1"/>
    <property type="molecule type" value="Genomic_DNA"/>
</dbReference>
<gene>
    <name evidence="3" type="ORF">KDI_05050</name>
</gene>
<keyword evidence="2" id="KW-1133">Transmembrane helix</keyword>
<name>A0A5A5T664_9CHLR</name>
<dbReference type="InterPro" id="IPR001602">
    <property type="entry name" value="UPF0047_YjbQ-like"/>
</dbReference>
<dbReference type="NCBIfam" id="TIGR00149">
    <property type="entry name" value="TIGR00149_YjbQ"/>
    <property type="match status" value="1"/>
</dbReference>